<dbReference type="InterPro" id="IPR050457">
    <property type="entry name" value="ZnFinger_BTB_dom_contain"/>
</dbReference>
<protein>
    <recommendedName>
        <fullName evidence="2">BTB domain-containing protein</fullName>
    </recommendedName>
</protein>
<dbReference type="InterPro" id="IPR000210">
    <property type="entry name" value="BTB/POZ_dom"/>
</dbReference>
<dbReference type="SUPFAM" id="SSF54695">
    <property type="entry name" value="POZ domain"/>
    <property type="match status" value="1"/>
</dbReference>
<dbReference type="PANTHER" id="PTHR46105:SF1">
    <property type="entry name" value="TRANSCRIPTION REGULATOR PROTEIN BACH1"/>
    <property type="match status" value="1"/>
</dbReference>
<dbReference type="Proteomes" id="UP001142489">
    <property type="component" value="Unassembled WGS sequence"/>
</dbReference>
<dbReference type="OrthoDB" id="9046174at2759"/>
<feature type="region of interest" description="Disordered" evidence="1">
    <location>
        <begin position="258"/>
        <end position="299"/>
    </location>
</feature>
<dbReference type="PANTHER" id="PTHR46105">
    <property type="entry name" value="AGAP004733-PA"/>
    <property type="match status" value="1"/>
</dbReference>
<dbReference type="GO" id="GO:0000981">
    <property type="term" value="F:DNA-binding transcription factor activity, RNA polymerase II-specific"/>
    <property type="evidence" value="ECO:0007669"/>
    <property type="project" value="TreeGrafter"/>
</dbReference>
<dbReference type="Gene3D" id="3.30.710.10">
    <property type="entry name" value="Potassium Channel Kv1.1, Chain A"/>
    <property type="match status" value="1"/>
</dbReference>
<organism evidence="3 4">
    <name type="scientific">Phrynocephalus forsythii</name>
    <dbReference type="NCBI Taxonomy" id="171643"/>
    <lineage>
        <taxon>Eukaryota</taxon>
        <taxon>Metazoa</taxon>
        <taxon>Chordata</taxon>
        <taxon>Craniata</taxon>
        <taxon>Vertebrata</taxon>
        <taxon>Euteleostomi</taxon>
        <taxon>Lepidosauria</taxon>
        <taxon>Squamata</taxon>
        <taxon>Bifurcata</taxon>
        <taxon>Unidentata</taxon>
        <taxon>Episquamata</taxon>
        <taxon>Toxicofera</taxon>
        <taxon>Iguania</taxon>
        <taxon>Acrodonta</taxon>
        <taxon>Agamidae</taxon>
        <taxon>Agaminae</taxon>
        <taxon>Phrynocephalus</taxon>
    </lineage>
</organism>
<keyword evidence="4" id="KW-1185">Reference proteome</keyword>
<evidence type="ECO:0000256" key="1">
    <source>
        <dbReference type="SAM" id="MobiDB-lite"/>
    </source>
</evidence>
<proteinExistence type="predicted"/>
<reference evidence="3" key="1">
    <citation type="journal article" date="2023" name="DNA Res.">
        <title>Chromosome-level genome assembly of Phrynocephalus forsythii using third-generation DNA sequencing and Hi-C analysis.</title>
        <authorList>
            <person name="Qi Y."/>
            <person name="Zhao W."/>
            <person name="Zhao Y."/>
            <person name="Niu C."/>
            <person name="Cao S."/>
            <person name="Zhang Y."/>
        </authorList>
    </citation>
    <scope>NUCLEOTIDE SEQUENCE</scope>
    <source>
        <tissue evidence="3">Muscle</tissue>
    </source>
</reference>
<feature type="compositionally biased region" description="Polar residues" evidence="1">
    <location>
        <begin position="258"/>
        <end position="269"/>
    </location>
</feature>
<evidence type="ECO:0000259" key="2">
    <source>
        <dbReference type="PROSITE" id="PS50097"/>
    </source>
</evidence>
<comment type="caution">
    <text evidence="3">The sequence shown here is derived from an EMBL/GenBank/DDBJ whole genome shotgun (WGS) entry which is preliminary data.</text>
</comment>
<gene>
    <name evidence="3" type="ORF">JRQ81_020020</name>
</gene>
<dbReference type="AlphaFoldDB" id="A0A9Q0XRD3"/>
<dbReference type="GO" id="GO:0000978">
    <property type="term" value="F:RNA polymerase II cis-regulatory region sequence-specific DNA binding"/>
    <property type="evidence" value="ECO:0007669"/>
    <property type="project" value="TreeGrafter"/>
</dbReference>
<dbReference type="EMBL" id="JAPFRF010000010">
    <property type="protein sequence ID" value="KAJ7320509.1"/>
    <property type="molecule type" value="Genomic_DNA"/>
</dbReference>
<dbReference type="InterPro" id="IPR011333">
    <property type="entry name" value="SKP1/BTB/POZ_sf"/>
</dbReference>
<evidence type="ECO:0000313" key="4">
    <source>
        <dbReference type="Proteomes" id="UP001142489"/>
    </source>
</evidence>
<dbReference type="Pfam" id="PF00651">
    <property type="entry name" value="BTB"/>
    <property type="match status" value="1"/>
</dbReference>
<sequence>MPLSEWNSVVFAYESSIHSANVLLSLDEQRKQDLFCDVTILVEDQRFRAHRSVLAACSLYFRSRIVGQLERDLIITLPEEVTLKGFAPLLQFAYTSKLILDKDNVAEVCKCAEFLGVHDIEESCFQFLKFKFLDRNPVWQDYPKKKCCRSRCQKENHQTGMLVDADLEANDGNSLPNESIQSSQSKACEGEQNAEVAVLQDHTNQTCESASERGFAPGLDPQCPKYRKFQKALGSDKVPVVESSSSIKDIQVISSAPLHQSDSNTSGAIQTPVECGTVDPVPTYSDAQAGMEEAGKEEV</sequence>
<accession>A0A9Q0XRD3</accession>
<dbReference type="PROSITE" id="PS50097">
    <property type="entry name" value="BTB"/>
    <property type="match status" value="1"/>
</dbReference>
<feature type="domain" description="BTB" evidence="2">
    <location>
        <begin position="36"/>
        <end position="102"/>
    </location>
</feature>
<evidence type="ECO:0000313" key="3">
    <source>
        <dbReference type="EMBL" id="KAJ7320509.1"/>
    </source>
</evidence>
<dbReference type="SMART" id="SM00225">
    <property type="entry name" value="BTB"/>
    <property type="match status" value="1"/>
</dbReference>
<name>A0A9Q0XRD3_9SAUR</name>
<dbReference type="FunFam" id="3.30.710.10:FF:000033">
    <property type="entry name" value="transcription regulator protein BACH2 isoform X1"/>
    <property type="match status" value="1"/>
</dbReference>